<reference evidence="8 9" key="1">
    <citation type="journal article" date="2013" name="Fungal Biol.">
        <title>Analysis of microsatellite markers in the genome of the plant pathogen Ceratocystis fimbriata.</title>
        <authorList>
            <person name="Simpson M.C."/>
            <person name="Wilken P.M."/>
            <person name="Coetzee M.P."/>
            <person name="Wingfield M.J."/>
            <person name="Wingfield B.D."/>
        </authorList>
    </citation>
    <scope>NUCLEOTIDE SEQUENCE [LARGE SCALE GENOMIC DNA]</scope>
    <source>
        <strain evidence="8 9">CBS 114723</strain>
    </source>
</reference>
<keyword evidence="5 7" id="KW-1133">Transmembrane helix</keyword>
<keyword evidence="6 7" id="KW-0472">Membrane</keyword>
<dbReference type="GO" id="GO:0035435">
    <property type="term" value="P:phosphate ion transmembrane transport"/>
    <property type="evidence" value="ECO:0007669"/>
    <property type="project" value="TreeGrafter"/>
</dbReference>
<comment type="similarity">
    <text evidence="7">Belongs to the inorganic phosphate transporter (PiT) (TC 2.A.20) family.</text>
</comment>
<dbReference type="STRING" id="1035309.A0A2C5XCL9"/>
<name>A0A2C5XCL9_9PEZI</name>
<gene>
    <name evidence="8" type="primary">pho-4_0</name>
    <name evidence="8" type="ORF">CFIMG_002538RA</name>
</gene>
<dbReference type="InterPro" id="IPR001204">
    <property type="entry name" value="Phos_transporter"/>
</dbReference>
<dbReference type="PANTHER" id="PTHR11101">
    <property type="entry name" value="PHOSPHATE TRANSPORTER"/>
    <property type="match status" value="1"/>
</dbReference>
<proteinExistence type="inferred from homology"/>
<evidence type="ECO:0000256" key="1">
    <source>
        <dbReference type="ARBA" id="ARBA00004141"/>
    </source>
</evidence>
<evidence type="ECO:0000313" key="8">
    <source>
        <dbReference type="EMBL" id="PHH54766.1"/>
    </source>
</evidence>
<feature type="transmembrane region" description="Helical" evidence="7">
    <location>
        <begin position="119"/>
        <end position="140"/>
    </location>
</feature>
<dbReference type="OrthoDB" id="260807at2759"/>
<comment type="caution">
    <text evidence="8">The sequence shown here is derived from an EMBL/GenBank/DDBJ whole genome shotgun (WGS) entry which is preliminary data.</text>
</comment>
<protein>
    <recommendedName>
        <fullName evidence="7">Phosphate transporter</fullName>
    </recommendedName>
</protein>
<comment type="subcellular location">
    <subcellularLocation>
        <location evidence="1 7">Membrane</location>
        <topology evidence="1 7">Multi-pass membrane protein</topology>
    </subcellularLocation>
</comment>
<dbReference type="AlphaFoldDB" id="A0A2C5XCL9"/>
<accession>A0A2C5XCL9</accession>
<feature type="transmembrane region" description="Helical" evidence="7">
    <location>
        <begin position="48"/>
        <end position="67"/>
    </location>
</feature>
<evidence type="ECO:0000256" key="4">
    <source>
        <dbReference type="ARBA" id="ARBA00022692"/>
    </source>
</evidence>
<keyword evidence="2 7" id="KW-0813">Transport</keyword>
<feature type="transmembrane region" description="Helical" evidence="7">
    <location>
        <begin position="6"/>
        <end position="27"/>
    </location>
</feature>
<evidence type="ECO:0000256" key="6">
    <source>
        <dbReference type="ARBA" id="ARBA00023136"/>
    </source>
</evidence>
<feature type="transmembrane region" description="Helical" evidence="7">
    <location>
        <begin position="570"/>
        <end position="594"/>
    </location>
</feature>
<dbReference type="GO" id="GO:0016020">
    <property type="term" value="C:membrane"/>
    <property type="evidence" value="ECO:0007669"/>
    <property type="project" value="UniProtKB-SubCell"/>
</dbReference>
<sequence>MAALAQYDYIFAITLGFSILDAWNIGANDVANSFATSVSSRSLTMKQAMFIASICEFSGAVSVGSRVSDTIRTNVIQHDYFKDHPSVLLLAMMCTLIGSSTFLTIATRHGFPVSTTHSIMGGILGASTAAMGMSDINWGIHGVSQVFVAWVAAPGIAGVLGTILFLLTKNIVLAKKNAAKMALYTVPFYTFITVAAVSMLIALHGIQFRKDLSKSEILGSVFGTASIATILCVVFLMPYMWRKILYEDWTLRWYDMWRGPFLLRLPPPPPMPIGYEKAHIKDYYRGYLTPEELASIRASQAMINSVRSGPNDAPDLECCDAFSMMPPTALSSTNLSTDSATAAATSASLAATTSYCPESDIPPRPPGSWLRPAVLLWRTNRILLRGVEKDVVRLQKMNSVMNWDIADMHSRAPRFDNRAEHMYSFVQILTAAAASFTHGANDVSNSVAPLTTAYRVWQSGRVQPEVGVPLWILVLGGACIVLGLLTYGYHVIRNLICDFSANASSLARGNRLTLMSPSRGFCMELSSAATVLMATKFGIPVSTTQCITGATVGVGLANGDWRCINYKLVAWIYFGWMVTLPVTAIISGTIMGVIMNAPRWETGI</sequence>
<keyword evidence="3 7" id="KW-0592">Phosphate transport</keyword>
<evidence type="ECO:0000256" key="5">
    <source>
        <dbReference type="ARBA" id="ARBA00022989"/>
    </source>
</evidence>
<dbReference type="GO" id="GO:0005315">
    <property type="term" value="F:phosphate transmembrane transporter activity"/>
    <property type="evidence" value="ECO:0007669"/>
    <property type="project" value="InterPro"/>
</dbReference>
<evidence type="ECO:0000313" key="9">
    <source>
        <dbReference type="Proteomes" id="UP000222788"/>
    </source>
</evidence>
<feature type="transmembrane region" description="Helical" evidence="7">
    <location>
        <begin position="146"/>
        <end position="167"/>
    </location>
</feature>
<dbReference type="EMBL" id="APWK03000020">
    <property type="protein sequence ID" value="PHH54766.1"/>
    <property type="molecule type" value="Genomic_DNA"/>
</dbReference>
<evidence type="ECO:0000256" key="3">
    <source>
        <dbReference type="ARBA" id="ARBA00022592"/>
    </source>
</evidence>
<reference evidence="8 9" key="2">
    <citation type="journal article" date="2013" name="IMA Fungus">
        <title>IMA Genome-F 1: Ceratocystis fimbriata: Draft nuclear genome sequence for the plant pathogen, Ceratocystis fimbriata.</title>
        <authorList>
            <person name="Wilken P.M."/>
            <person name="Steenkamp E.T."/>
            <person name="Wingfield M.J."/>
            <person name="de Beer Z.W."/>
            <person name="Wingfield B.D."/>
        </authorList>
    </citation>
    <scope>NUCLEOTIDE SEQUENCE [LARGE SCALE GENOMIC DNA]</scope>
    <source>
        <strain evidence="8 9">CBS 114723</strain>
    </source>
</reference>
<feature type="transmembrane region" description="Helical" evidence="7">
    <location>
        <begin position="468"/>
        <end position="489"/>
    </location>
</feature>
<organism evidence="8 9">
    <name type="scientific">Ceratocystis fimbriata CBS 114723</name>
    <dbReference type="NCBI Taxonomy" id="1035309"/>
    <lineage>
        <taxon>Eukaryota</taxon>
        <taxon>Fungi</taxon>
        <taxon>Dikarya</taxon>
        <taxon>Ascomycota</taxon>
        <taxon>Pezizomycotina</taxon>
        <taxon>Sordariomycetes</taxon>
        <taxon>Hypocreomycetidae</taxon>
        <taxon>Microascales</taxon>
        <taxon>Ceratocystidaceae</taxon>
        <taxon>Ceratocystis</taxon>
    </lineage>
</organism>
<dbReference type="PANTHER" id="PTHR11101:SF80">
    <property type="entry name" value="PHOSPHATE TRANSPORTER"/>
    <property type="match status" value="1"/>
</dbReference>
<evidence type="ECO:0000256" key="7">
    <source>
        <dbReference type="RuleBase" id="RU363058"/>
    </source>
</evidence>
<dbReference type="Proteomes" id="UP000222788">
    <property type="component" value="Unassembled WGS sequence"/>
</dbReference>
<evidence type="ECO:0000256" key="2">
    <source>
        <dbReference type="ARBA" id="ARBA00022448"/>
    </source>
</evidence>
<feature type="transmembrane region" description="Helical" evidence="7">
    <location>
        <begin position="87"/>
        <end position="107"/>
    </location>
</feature>
<dbReference type="Pfam" id="PF01384">
    <property type="entry name" value="PHO4"/>
    <property type="match status" value="1"/>
</dbReference>
<keyword evidence="9" id="KW-1185">Reference proteome</keyword>
<comment type="function">
    <text evidence="7">Sodium-phosphate symporter.</text>
</comment>
<feature type="transmembrane region" description="Helical" evidence="7">
    <location>
        <begin position="218"/>
        <end position="241"/>
    </location>
</feature>
<keyword evidence="4 7" id="KW-0812">Transmembrane</keyword>
<feature type="transmembrane region" description="Helical" evidence="7">
    <location>
        <begin position="188"/>
        <end position="206"/>
    </location>
</feature>